<gene>
    <name evidence="8" type="primary">HDT2</name>
    <name evidence="8" type="ORF">BN1211_5868</name>
</gene>
<reference evidence="9" key="1">
    <citation type="journal article" date="2015" name="J. Biotechnol.">
        <title>The structure of the Cyberlindnera jadinii genome and its relation to Candida utilis analyzed by the occurrence of single nucleotide polymorphisms.</title>
        <authorList>
            <person name="Rupp O."/>
            <person name="Brinkrolf K."/>
            <person name="Buerth C."/>
            <person name="Kunigo M."/>
            <person name="Schneider J."/>
            <person name="Jaenicke S."/>
            <person name="Goesmann A."/>
            <person name="Puehler A."/>
            <person name="Jaeger K.-E."/>
            <person name="Ernst J.F."/>
        </authorList>
    </citation>
    <scope>NUCLEOTIDE SEQUENCE [LARGE SCALE GENOMIC DNA]</scope>
    <source>
        <strain evidence="9">ATCC 18201 / CBS 1600 / BCRC 20928 / JCM 3617 / NBRC 0987 / NRRL Y-1542</strain>
    </source>
</reference>
<feature type="transmembrane region" description="Helical" evidence="7">
    <location>
        <begin position="298"/>
        <end position="319"/>
    </location>
</feature>
<feature type="binding site" evidence="5">
    <location>
        <position position="317"/>
    </location>
    <ligand>
        <name>Zn(2+)</name>
        <dbReference type="ChEBI" id="CHEBI:29105"/>
    </ligand>
</feature>
<dbReference type="AlphaFoldDB" id="A0A0H5C961"/>
<accession>A0A0H5C961</accession>
<keyword evidence="4 7" id="KW-0472">Membrane</keyword>
<dbReference type="PANTHER" id="PTHR20855">
    <property type="entry name" value="ADIPOR/PROGESTIN RECEPTOR-RELATED"/>
    <property type="match status" value="1"/>
</dbReference>
<feature type="region of interest" description="Disordered" evidence="6">
    <location>
        <begin position="1"/>
        <end position="24"/>
    </location>
</feature>
<dbReference type="Proteomes" id="UP000038830">
    <property type="component" value="Unassembled WGS sequence"/>
</dbReference>
<keyword evidence="2 7" id="KW-0812">Transmembrane</keyword>
<feature type="transmembrane region" description="Helical" evidence="7">
    <location>
        <begin position="365"/>
        <end position="383"/>
    </location>
</feature>
<evidence type="ECO:0000256" key="2">
    <source>
        <dbReference type="ARBA" id="ARBA00022692"/>
    </source>
</evidence>
<organism evidence="8 9">
    <name type="scientific">Cyberlindnera jadinii (strain ATCC 18201 / CBS 1600 / BCRC 20928 / JCM 3617 / NBRC 0987 / NRRL Y-1542)</name>
    <name type="common">Torula yeast</name>
    <name type="synonym">Candida utilis</name>
    <dbReference type="NCBI Taxonomy" id="983966"/>
    <lineage>
        <taxon>Eukaryota</taxon>
        <taxon>Fungi</taxon>
        <taxon>Dikarya</taxon>
        <taxon>Ascomycota</taxon>
        <taxon>Saccharomycotina</taxon>
        <taxon>Saccharomycetes</taxon>
        <taxon>Phaffomycetales</taxon>
        <taxon>Phaffomycetaceae</taxon>
        <taxon>Cyberlindnera</taxon>
    </lineage>
</organism>
<evidence type="ECO:0000256" key="5">
    <source>
        <dbReference type="PIRSR" id="PIRSR604254-1"/>
    </source>
</evidence>
<comment type="subcellular location">
    <subcellularLocation>
        <location evidence="1">Membrane</location>
        <topology evidence="1">Multi-pass membrane protein</topology>
    </subcellularLocation>
</comment>
<protein>
    <submittedName>
        <fullName evidence="8">HDT2 protein</fullName>
    </submittedName>
</protein>
<dbReference type="InterPro" id="IPR004254">
    <property type="entry name" value="AdipoR/HlyIII-related"/>
</dbReference>
<feature type="transmembrane region" description="Helical" evidence="7">
    <location>
        <begin position="395"/>
        <end position="415"/>
    </location>
</feature>
<evidence type="ECO:0000256" key="1">
    <source>
        <dbReference type="ARBA" id="ARBA00004141"/>
    </source>
</evidence>
<keyword evidence="3 7" id="KW-1133">Transmembrane helix</keyword>
<name>A0A0H5C961_CYBJN</name>
<feature type="transmembrane region" description="Helical" evidence="7">
    <location>
        <begin position="427"/>
        <end position="445"/>
    </location>
</feature>
<dbReference type="GO" id="GO:0006882">
    <property type="term" value="P:intracellular zinc ion homeostasis"/>
    <property type="evidence" value="ECO:0007669"/>
    <property type="project" value="TreeGrafter"/>
</dbReference>
<evidence type="ECO:0000256" key="4">
    <source>
        <dbReference type="ARBA" id="ARBA00023136"/>
    </source>
</evidence>
<feature type="compositionally biased region" description="Low complexity" evidence="6">
    <location>
        <begin position="1"/>
        <end position="16"/>
    </location>
</feature>
<dbReference type="EMBL" id="CDQK01000007">
    <property type="protein sequence ID" value="CEP24915.1"/>
    <property type="molecule type" value="Genomic_DNA"/>
</dbReference>
<dbReference type="GO" id="GO:0038023">
    <property type="term" value="F:signaling receptor activity"/>
    <property type="evidence" value="ECO:0007669"/>
    <property type="project" value="TreeGrafter"/>
</dbReference>
<keyword evidence="5" id="KW-0479">Metal-binding</keyword>
<sequence length="534" mass="61879">MSSSSTSFAMESTTSTVKRPHTHKRYSSEDLRLLKKAHSSSTSINKIVEGNFLEEDLLTSIDGFIASIERKLDRVEGFFVGSSSSNSSSSSEKKYTDDDSIATLQNLYDTLITIKNSVFDSAFNTENFNAILDEHYGGLLSSIESSENLGFHEKLLTALNFLDAKINQFNNLVESEAKYLMGEEEIVPRQPSDAENEYAIRNFEIKFHNYEHAMFHGSQRLLHYYELPFPWRENPYIIHGYRFHNNHIHSLRSICSCHNETGNIWSHLIGAFIFLYIAFYSFPRSAVYQSNTFKDNCVIYFFFAASLKCLLSSSFWHAFSGTSNLYLRKKFACIDYTGITVLITASVITSEYAALYYYPWIQTGFISFSLFCGLCGFFFNWSRYFDRPESKPFRIAFYICLAGLGVSAFVFLGFQKGFLHALKFYSPISRSCIWYLTGVVFYASLVPERFRTDVIIDVEQPEEAELLKPHVTENVHRYFKDEPTYSDKRHSIWSMWWVDYLFQSHNIWHIFVLLGVLGHWNATYEMFSNISYNK</sequence>
<evidence type="ECO:0000256" key="7">
    <source>
        <dbReference type="SAM" id="Phobius"/>
    </source>
</evidence>
<evidence type="ECO:0000313" key="9">
    <source>
        <dbReference type="Proteomes" id="UP000038830"/>
    </source>
</evidence>
<dbReference type="GO" id="GO:0016020">
    <property type="term" value="C:membrane"/>
    <property type="evidence" value="ECO:0007669"/>
    <property type="project" value="UniProtKB-SubCell"/>
</dbReference>
<feature type="transmembrane region" description="Helical" evidence="7">
    <location>
        <begin position="264"/>
        <end position="282"/>
    </location>
</feature>
<evidence type="ECO:0000256" key="6">
    <source>
        <dbReference type="SAM" id="MobiDB-lite"/>
    </source>
</evidence>
<proteinExistence type="predicted"/>
<dbReference type="GO" id="GO:0046872">
    <property type="term" value="F:metal ion binding"/>
    <property type="evidence" value="ECO:0007669"/>
    <property type="project" value="UniProtKB-KW"/>
</dbReference>
<keyword evidence="5" id="KW-0862">Zinc</keyword>
<evidence type="ECO:0000313" key="8">
    <source>
        <dbReference type="EMBL" id="CEP24915.1"/>
    </source>
</evidence>
<dbReference type="PANTHER" id="PTHR20855:SF97">
    <property type="entry name" value="ADIPOR-LIKE RECEPTOR IZH3-RELATED"/>
    <property type="match status" value="1"/>
</dbReference>
<evidence type="ECO:0000256" key="3">
    <source>
        <dbReference type="ARBA" id="ARBA00022989"/>
    </source>
</evidence>
<feature type="transmembrane region" description="Helical" evidence="7">
    <location>
        <begin position="339"/>
        <end position="358"/>
    </location>
</feature>
<dbReference type="Pfam" id="PF03006">
    <property type="entry name" value="HlyIII"/>
    <property type="match status" value="1"/>
</dbReference>